<dbReference type="Gene3D" id="1.10.287.70">
    <property type="match status" value="1"/>
</dbReference>
<dbReference type="Pfam" id="PF00520">
    <property type="entry name" value="Ion_trans"/>
    <property type="match status" value="1"/>
</dbReference>
<keyword evidence="4 6" id="KW-0472">Membrane</keyword>
<reference evidence="8" key="1">
    <citation type="submission" date="2023-10" db="EMBL/GenBank/DDBJ databases">
        <authorList>
            <person name="Chen Y."/>
            <person name="Shah S."/>
            <person name="Dougan E. K."/>
            <person name="Thang M."/>
            <person name="Chan C."/>
        </authorList>
    </citation>
    <scope>NUCLEOTIDE SEQUENCE [LARGE SCALE GENOMIC DNA]</scope>
</reference>
<dbReference type="EMBL" id="CAUYUJ010019679">
    <property type="protein sequence ID" value="CAK0892891.1"/>
    <property type="molecule type" value="Genomic_DNA"/>
</dbReference>
<keyword evidence="9" id="KW-1185">Reference proteome</keyword>
<dbReference type="PANTHER" id="PTHR45689">
    <property type="entry name" value="I[[H]] CHANNEL, ISOFORM E"/>
    <property type="match status" value="1"/>
</dbReference>
<evidence type="ECO:0000313" key="8">
    <source>
        <dbReference type="EMBL" id="CAK0892891.1"/>
    </source>
</evidence>
<feature type="transmembrane region" description="Helical" evidence="6">
    <location>
        <begin position="398"/>
        <end position="420"/>
    </location>
</feature>
<comment type="subcellular location">
    <subcellularLocation>
        <location evidence="1">Membrane</location>
        <topology evidence="1">Multi-pass membrane protein</topology>
    </subcellularLocation>
</comment>
<feature type="domain" description="Ion transport" evidence="7">
    <location>
        <begin position="327"/>
        <end position="493"/>
    </location>
</feature>
<accession>A0ABN9X4J0</accession>
<evidence type="ECO:0000313" key="9">
    <source>
        <dbReference type="Proteomes" id="UP001189429"/>
    </source>
</evidence>
<organism evidence="8 9">
    <name type="scientific">Prorocentrum cordatum</name>
    <dbReference type="NCBI Taxonomy" id="2364126"/>
    <lineage>
        <taxon>Eukaryota</taxon>
        <taxon>Sar</taxon>
        <taxon>Alveolata</taxon>
        <taxon>Dinophyceae</taxon>
        <taxon>Prorocentrales</taxon>
        <taxon>Prorocentraceae</taxon>
        <taxon>Prorocentrum</taxon>
    </lineage>
</organism>
<keyword evidence="3 6" id="KW-1133">Transmembrane helix</keyword>
<gene>
    <name evidence="8" type="ORF">PCOR1329_LOCUS72419</name>
</gene>
<proteinExistence type="predicted"/>
<feature type="transmembrane region" description="Helical" evidence="6">
    <location>
        <begin position="467"/>
        <end position="492"/>
    </location>
</feature>
<evidence type="ECO:0000256" key="2">
    <source>
        <dbReference type="ARBA" id="ARBA00022692"/>
    </source>
</evidence>
<keyword evidence="2 6" id="KW-0812">Transmembrane</keyword>
<evidence type="ECO:0000256" key="5">
    <source>
        <dbReference type="SAM" id="MobiDB-lite"/>
    </source>
</evidence>
<feature type="region of interest" description="Disordered" evidence="5">
    <location>
        <begin position="114"/>
        <end position="207"/>
    </location>
</feature>
<comment type="caution">
    <text evidence="8">The sequence shown here is derived from an EMBL/GenBank/DDBJ whole genome shotgun (WGS) entry which is preliminary data.</text>
</comment>
<dbReference type="Proteomes" id="UP001189429">
    <property type="component" value="Unassembled WGS sequence"/>
</dbReference>
<evidence type="ECO:0000256" key="3">
    <source>
        <dbReference type="ARBA" id="ARBA00022989"/>
    </source>
</evidence>
<protein>
    <recommendedName>
        <fullName evidence="7">Ion transport domain-containing protein</fullName>
    </recommendedName>
</protein>
<name>A0ABN9X4J0_9DINO</name>
<dbReference type="PANTHER" id="PTHR45689:SF5">
    <property type="entry name" value="I[[H]] CHANNEL, ISOFORM E"/>
    <property type="match status" value="1"/>
</dbReference>
<evidence type="ECO:0000259" key="7">
    <source>
        <dbReference type="Pfam" id="PF00520"/>
    </source>
</evidence>
<feature type="compositionally biased region" description="Low complexity" evidence="5">
    <location>
        <begin position="114"/>
        <end position="169"/>
    </location>
</feature>
<dbReference type="InterPro" id="IPR051413">
    <property type="entry name" value="K/Na_HCN_channel"/>
</dbReference>
<evidence type="ECO:0000256" key="1">
    <source>
        <dbReference type="ARBA" id="ARBA00004141"/>
    </source>
</evidence>
<dbReference type="SUPFAM" id="SSF81324">
    <property type="entry name" value="Voltage-gated potassium channels"/>
    <property type="match status" value="1"/>
</dbReference>
<sequence length="540" mass="58810">VDLRASVAPVLTQVGLHSGVHYFCSRFPYSKQASHLAPPPPSRRAASEGSLAELQRALSGALAEASAGLRRAQEILDGGALGEAALREGQGIRPTSPGGGSPPELPGEVLRAAPRAPAAPSGSAPLLGPPDAAASGSPRAGAPRGSACSLEVPSRSSAAGARAAARAAGPPEPQGQPLPVELASRRQQHEDSVSVAESSPREASPRRRFEYSADILSHWSRIVAALDEMHSSGLSQIHSAWVEAKEFTLFVANPAHDQRRGAFAADPDAPALALGANFAFKKSSTRDSRKIGTLAADSEPEGLGRAWQVVRLLFLIVLPPFTRFRILWDLVGMALCVHDVTMFPALVFELSEDYLAFRLHFDWCSAVFWTLDILLNFRTGYMASDGLLEMRRDRVARHYIRSWFVPDLIVTIFDWVFLLISTGGTGILRVVKAVSRARRALRLLRMPKVNATFNQIVGAMNSESMSIVAGLVKFLLILILVTHYVACVWYWLADTDRRLTWRDRFLDSDDSEVYGYWHGGGPLCTGPSRSLRLRPWRLCQ</sequence>
<evidence type="ECO:0000256" key="4">
    <source>
        <dbReference type="ARBA" id="ARBA00023136"/>
    </source>
</evidence>
<evidence type="ECO:0000256" key="6">
    <source>
        <dbReference type="SAM" id="Phobius"/>
    </source>
</evidence>
<feature type="non-terminal residue" evidence="8">
    <location>
        <position position="1"/>
    </location>
</feature>
<feature type="compositionally biased region" description="Basic and acidic residues" evidence="5">
    <location>
        <begin position="183"/>
        <end position="192"/>
    </location>
</feature>
<dbReference type="InterPro" id="IPR005821">
    <property type="entry name" value="Ion_trans_dom"/>
</dbReference>
<feature type="region of interest" description="Disordered" evidence="5">
    <location>
        <begin position="89"/>
        <end position="108"/>
    </location>
</feature>